<dbReference type="Proteomes" id="UP000252586">
    <property type="component" value="Unassembled WGS sequence"/>
</dbReference>
<sequence>MFENKASGLKSMLEQMLNDGQPKPDRSNTRSKGSRQSLRQELLDALADTGASTNNHVHSRDVPVANPAVDNLLDLAESIRRQREAEPGQLAHRIAGEGDLNSSFKNLENYLNNNGGY</sequence>
<evidence type="ECO:0000313" key="3">
    <source>
        <dbReference type="Proteomes" id="UP000252586"/>
    </source>
</evidence>
<protein>
    <submittedName>
        <fullName evidence="2">Uncharacterized protein</fullName>
    </submittedName>
</protein>
<comment type="caution">
    <text evidence="2">The sequence shown here is derived from an EMBL/GenBank/DDBJ whole genome shotgun (WGS) entry which is preliminary data.</text>
</comment>
<dbReference type="STRING" id="1210090.GCA_001613185_05328"/>
<evidence type="ECO:0000256" key="1">
    <source>
        <dbReference type="SAM" id="MobiDB-lite"/>
    </source>
</evidence>
<name>A0A366DHP7_9NOCA</name>
<evidence type="ECO:0000313" key="2">
    <source>
        <dbReference type="EMBL" id="RBO88778.1"/>
    </source>
</evidence>
<organism evidence="2 3">
    <name type="scientific">Nocardia puris</name>
    <dbReference type="NCBI Taxonomy" id="208602"/>
    <lineage>
        <taxon>Bacteria</taxon>
        <taxon>Bacillati</taxon>
        <taxon>Actinomycetota</taxon>
        <taxon>Actinomycetes</taxon>
        <taxon>Mycobacteriales</taxon>
        <taxon>Nocardiaceae</taxon>
        <taxon>Nocardia</taxon>
    </lineage>
</organism>
<dbReference type="RefSeq" id="WP_147265859.1">
    <property type="nucleotide sequence ID" value="NZ_QNRE01000008.1"/>
</dbReference>
<feature type="compositionally biased region" description="Polar residues" evidence="1">
    <location>
        <begin position="30"/>
        <end position="39"/>
    </location>
</feature>
<keyword evidence="3" id="KW-1185">Reference proteome</keyword>
<feature type="region of interest" description="Disordered" evidence="1">
    <location>
        <begin position="1"/>
        <end position="63"/>
    </location>
</feature>
<dbReference type="AlphaFoldDB" id="A0A366DHP7"/>
<dbReference type="EMBL" id="QNRE01000008">
    <property type="protein sequence ID" value="RBO88778.1"/>
    <property type="molecule type" value="Genomic_DNA"/>
</dbReference>
<reference evidence="2 3" key="1">
    <citation type="submission" date="2018-06" db="EMBL/GenBank/DDBJ databases">
        <title>Genomic Encyclopedia of Type Strains, Phase IV (KMG-IV): sequencing the most valuable type-strain genomes for metagenomic binning, comparative biology and taxonomic classification.</title>
        <authorList>
            <person name="Goeker M."/>
        </authorList>
    </citation>
    <scope>NUCLEOTIDE SEQUENCE [LARGE SCALE GENOMIC DNA]</scope>
    <source>
        <strain evidence="2 3">DSM 44599</strain>
    </source>
</reference>
<accession>A0A366DHP7</accession>
<proteinExistence type="predicted"/>
<gene>
    <name evidence="2" type="ORF">DFR74_1082</name>
</gene>